<evidence type="ECO:0000313" key="1">
    <source>
        <dbReference type="EMBL" id="MEB8338877.1"/>
    </source>
</evidence>
<reference evidence="1 2" key="1">
    <citation type="submission" date="2022-10" db="EMBL/GenBank/DDBJ databases">
        <authorList>
            <person name="Xie J."/>
            <person name="Shen N."/>
        </authorList>
    </citation>
    <scope>NUCLEOTIDE SEQUENCE [LARGE SCALE GENOMIC DNA]</scope>
    <source>
        <strain evidence="1 2">YIM65594</strain>
    </source>
</reference>
<sequence length="141" mass="15436">MSTRNYLRPPWAARVIGGRMARLVKPKVVSLLSVPGRTTGAWRSTPVAVLDHGGAEYLLAAYGDTEWSRNLRASKSGRLTRRGRVEQFTAVEVGPSELQALMEAYLGQFGKLPNVAKTFETLPDPADHPAFRITVTGSERA</sequence>
<accession>A0ABU6F7V0</accession>
<organism evidence="1 2">
    <name type="scientific">Streptomyces endophyticus</name>
    <dbReference type="NCBI Taxonomy" id="714166"/>
    <lineage>
        <taxon>Bacteria</taxon>
        <taxon>Bacillati</taxon>
        <taxon>Actinomycetota</taxon>
        <taxon>Actinomycetes</taxon>
        <taxon>Kitasatosporales</taxon>
        <taxon>Streptomycetaceae</taxon>
        <taxon>Streptomyces</taxon>
    </lineage>
</organism>
<gene>
    <name evidence="1" type="ORF">OKJ99_15375</name>
</gene>
<evidence type="ECO:0000313" key="2">
    <source>
        <dbReference type="Proteomes" id="UP001354931"/>
    </source>
</evidence>
<keyword evidence="2" id="KW-1185">Reference proteome</keyword>
<proteinExistence type="predicted"/>
<dbReference type="RefSeq" id="WP_326016761.1">
    <property type="nucleotide sequence ID" value="NZ_JAOZYC010000104.1"/>
</dbReference>
<dbReference type="EMBL" id="JAOZYC010000104">
    <property type="protein sequence ID" value="MEB8338877.1"/>
    <property type="molecule type" value="Genomic_DNA"/>
</dbReference>
<dbReference type="Proteomes" id="UP001354931">
    <property type="component" value="Unassembled WGS sequence"/>
</dbReference>
<protein>
    <submittedName>
        <fullName evidence="1">Nitroreductase/quinone reductase family protein</fullName>
    </submittedName>
</protein>
<name>A0ABU6F7V0_9ACTN</name>
<comment type="caution">
    <text evidence="1">The sequence shown here is derived from an EMBL/GenBank/DDBJ whole genome shotgun (WGS) entry which is preliminary data.</text>
</comment>
<dbReference type="InterPro" id="IPR012349">
    <property type="entry name" value="Split_barrel_FMN-bd"/>
</dbReference>
<dbReference type="InterPro" id="IPR004378">
    <property type="entry name" value="F420H2_quin_Rdtase"/>
</dbReference>
<dbReference type="Pfam" id="PF04075">
    <property type="entry name" value="F420H2_quin_red"/>
    <property type="match status" value="1"/>
</dbReference>
<dbReference type="Gene3D" id="2.30.110.10">
    <property type="entry name" value="Electron Transport, Fmn-binding Protein, Chain A"/>
    <property type="match status" value="1"/>
</dbReference>